<dbReference type="GO" id="GO:0008137">
    <property type="term" value="F:NADH dehydrogenase (ubiquinone) activity"/>
    <property type="evidence" value="ECO:0007669"/>
    <property type="project" value="UniProtKB-EC"/>
</dbReference>
<comment type="catalytic activity">
    <reaction evidence="15">
        <text>a ubiquinone + NADH + 5 H(+)(in) = a ubiquinol + NAD(+) + 4 H(+)(out)</text>
        <dbReference type="Rhea" id="RHEA:29091"/>
        <dbReference type="Rhea" id="RHEA-COMP:9565"/>
        <dbReference type="Rhea" id="RHEA-COMP:9566"/>
        <dbReference type="ChEBI" id="CHEBI:15378"/>
        <dbReference type="ChEBI" id="CHEBI:16389"/>
        <dbReference type="ChEBI" id="CHEBI:17976"/>
        <dbReference type="ChEBI" id="CHEBI:57540"/>
        <dbReference type="ChEBI" id="CHEBI:57945"/>
        <dbReference type="EC" id="7.1.1.2"/>
    </reaction>
</comment>
<accession>A0A1W6QZ91</accession>
<evidence type="ECO:0000256" key="12">
    <source>
        <dbReference type="ARBA" id="ARBA00023128"/>
    </source>
</evidence>
<dbReference type="CTD" id="4541"/>
<dbReference type="PANTHER" id="PTHR11435:SF1">
    <property type="entry name" value="NADH-UBIQUINONE OXIDOREDUCTASE CHAIN 6"/>
    <property type="match status" value="1"/>
</dbReference>
<proteinExistence type="inferred from homology"/>
<dbReference type="AlphaFoldDB" id="A0A1W6QZ91"/>
<comment type="subcellular location">
    <subcellularLocation>
        <location evidence="1">Mitochondrion membrane</location>
        <topology evidence="1">Multi-pass membrane protein</topology>
    </subcellularLocation>
</comment>
<evidence type="ECO:0000256" key="3">
    <source>
        <dbReference type="ARBA" id="ARBA00012944"/>
    </source>
</evidence>
<name>A0A1W6QZ91_9ORTH</name>
<dbReference type="PANTHER" id="PTHR11435">
    <property type="entry name" value="NADH UBIQUINONE OXIDOREDUCTASE SUBUNIT ND6"/>
    <property type="match status" value="1"/>
</dbReference>
<evidence type="ECO:0000256" key="2">
    <source>
        <dbReference type="ARBA" id="ARBA00005698"/>
    </source>
</evidence>
<reference evidence="17" key="1">
    <citation type="journal article" date="2019" name="Mitochondrial DNA A DNA Mapp Seq Anal">
        <title>Phylogeny and acoustic signal evolution of a pure tone song katydid Pseudophyllus titan (Orthoptera: Tettigoniidae) based on the complete mitogenome.</title>
        <authorList>
            <person name="Li J."/>
            <person name="Chen Q."/>
            <person name="Wen M."/>
            <person name="Wang J."/>
            <person name="Wang Y."/>
            <person name="Ren B."/>
        </authorList>
    </citation>
    <scope>NUCLEOTIDE SEQUENCE</scope>
</reference>
<keyword evidence="10 16" id="KW-1133">Transmembrane helix</keyword>
<keyword evidence="12 17" id="KW-0496">Mitochondrion</keyword>
<organism evidence="17">
    <name type="scientific">Truljalia hibinonis</name>
    <dbReference type="NCBI Taxonomy" id="1982313"/>
    <lineage>
        <taxon>Eukaryota</taxon>
        <taxon>Metazoa</taxon>
        <taxon>Ecdysozoa</taxon>
        <taxon>Arthropoda</taxon>
        <taxon>Hexapoda</taxon>
        <taxon>Insecta</taxon>
        <taxon>Pterygota</taxon>
        <taxon>Neoptera</taxon>
        <taxon>Polyneoptera</taxon>
        <taxon>Orthoptera</taxon>
        <taxon>Ensifera</taxon>
        <taxon>Gryllidea</taxon>
        <taxon>Grylloidea</taxon>
        <taxon>Gryllidae</taxon>
        <taxon>Podoscirtinae</taxon>
        <taxon>Truljalia</taxon>
    </lineage>
</organism>
<dbReference type="InterPro" id="IPR050269">
    <property type="entry name" value="ComplexI_Subunit6"/>
</dbReference>
<dbReference type="GeneID" id="32891760"/>
<evidence type="ECO:0000256" key="11">
    <source>
        <dbReference type="ARBA" id="ARBA00023027"/>
    </source>
</evidence>
<dbReference type="EC" id="7.1.1.2" evidence="3"/>
<dbReference type="EMBL" id="KY783909">
    <property type="protein sequence ID" value="ARO46898.1"/>
    <property type="molecule type" value="Genomic_DNA"/>
</dbReference>
<evidence type="ECO:0000256" key="15">
    <source>
        <dbReference type="ARBA" id="ARBA00049551"/>
    </source>
</evidence>
<feature type="transmembrane region" description="Helical" evidence="16">
    <location>
        <begin position="51"/>
        <end position="73"/>
    </location>
</feature>
<geneLocation type="mitochondrion" evidence="17"/>
<keyword evidence="5" id="KW-0813">Transport</keyword>
<keyword evidence="8" id="KW-1278">Translocase</keyword>
<evidence type="ECO:0000256" key="4">
    <source>
        <dbReference type="ARBA" id="ARBA00021095"/>
    </source>
</evidence>
<gene>
    <name evidence="17" type="primary">ND6</name>
</gene>
<keyword evidence="7 16" id="KW-0812">Transmembrane</keyword>
<evidence type="ECO:0000256" key="14">
    <source>
        <dbReference type="ARBA" id="ARBA00031019"/>
    </source>
</evidence>
<evidence type="ECO:0000313" key="17">
    <source>
        <dbReference type="EMBL" id="ARO46898.1"/>
    </source>
</evidence>
<evidence type="ECO:0000256" key="16">
    <source>
        <dbReference type="SAM" id="Phobius"/>
    </source>
</evidence>
<protein>
    <recommendedName>
        <fullName evidence="4">NADH-ubiquinone oxidoreductase chain 6</fullName>
        <ecNumber evidence="3">7.1.1.2</ecNumber>
    </recommendedName>
    <alternativeName>
        <fullName evidence="14">NADH dehydrogenase subunit 6</fullName>
    </alternativeName>
</protein>
<evidence type="ECO:0000256" key="8">
    <source>
        <dbReference type="ARBA" id="ARBA00022967"/>
    </source>
</evidence>
<feature type="transmembrane region" description="Helical" evidence="16">
    <location>
        <begin position="144"/>
        <end position="163"/>
    </location>
</feature>
<dbReference type="RefSeq" id="YP_009370804.1">
    <property type="nucleotide sequence ID" value="NC_034797.1"/>
</dbReference>
<evidence type="ECO:0000256" key="5">
    <source>
        <dbReference type="ARBA" id="ARBA00022448"/>
    </source>
</evidence>
<keyword evidence="9" id="KW-0249">Electron transport</keyword>
<feature type="transmembrane region" description="Helical" evidence="16">
    <location>
        <begin position="85"/>
        <end position="106"/>
    </location>
</feature>
<evidence type="ECO:0000256" key="1">
    <source>
        <dbReference type="ARBA" id="ARBA00004225"/>
    </source>
</evidence>
<evidence type="ECO:0000256" key="13">
    <source>
        <dbReference type="ARBA" id="ARBA00023136"/>
    </source>
</evidence>
<evidence type="ECO:0000256" key="10">
    <source>
        <dbReference type="ARBA" id="ARBA00022989"/>
    </source>
</evidence>
<keyword evidence="6" id="KW-0679">Respiratory chain</keyword>
<dbReference type="GO" id="GO:0031966">
    <property type="term" value="C:mitochondrial membrane"/>
    <property type="evidence" value="ECO:0007669"/>
    <property type="project" value="UniProtKB-SubCell"/>
</dbReference>
<evidence type="ECO:0000256" key="9">
    <source>
        <dbReference type="ARBA" id="ARBA00022982"/>
    </source>
</evidence>
<keyword evidence="13 16" id="KW-0472">Membrane</keyword>
<sequence length="174" mass="20375">MYMYNFILMSIIMFNTMIMISNHPLSMTILIIIQTLCLSFMLAPISQSFWFSYMMILILLGGMLILFIYITTLASNELMKMSRKFIMSIITSWMTMFIIIFIFNSFNLHFNPMKSDSIIKMYGEINMESQKTLSQIYNFPNESLTILTIIYLLITLIVVVNITQMQKGPLRQMS</sequence>
<comment type="similarity">
    <text evidence="2">Belongs to the complex I subunit 6 family.</text>
</comment>
<keyword evidence="11" id="KW-0520">NAD</keyword>
<evidence type="ECO:0000256" key="6">
    <source>
        <dbReference type="ARBA" id="ARBA00022660"/>
    </source>
</evidence>
<evidence type="ECO:0000256" key="7">
    <source>
        <dbReference type="ARBA" id="ARBA00022692"/>
    </source>
</evidence>